<name>A0A9X2PB48_9HYPH</name>
<evidence type="ECO:0000256" key="6">
    <source>
        <dbReference type="ARBA" id="ARBA00047628"/>
    </source>
</evidence>
<evidence type="ECO:0000313" key="8">
    <source>
        <dbReference type="EMBL" id="MCS0494134.1"/>
    </source>
</evidence>
<evidence type="ECO:0000256" key="5">
    <source>
        <dbReference type="ARBA" id="ARBA00032523"/>
    </source>
</evidence>
<gene>
    <name evidence="8" type="ORF">NVS89_03420</name>
</gene>
<evidence type="ECO:0000256" key="4">
    <source>
        <dbReference type="ARBA" id="ARBA00023270"/>
    </source>
</evidence>
<protein>
    <recommendedName>
        <fullName evidence="2">(5-formylfuran-3-yl)methyl phosphate synthase</fullName>
        <ecNumber evidence="2">4.2.3.153</ecNumber>
    </recommendedName>
    <alternativeName>
        <fullName evidence="5">4-(hydroxymethyl)-2-furancarboxaldehyde-phosphate synthase</fullName>
    </alternativeName>
</protein>
<evidence type="ECO:0000256" key="1">
    <source>
        <dbReference type="ARBA" id="ARBA00003810"/>
    </source>
</evidence>
<dbReference type="Proteomes" id="UP001151088">
    <property type="component" value="Unassembled WGS sequence"/>
</dbReference>
<accession>A0A9X2PB48</accession>
<dbReference type="EMBL" id="JANTHZ010000001">
    <property type="protein sequence ID" value="MCS0494134.1"/>
    <property type="molecule type" value="Genomic_DNA"/>
</dbReference>
<dbReference type="PIRSF" id="PIRSF015957">
    <property type="entry name" value="UCP015957"/>
    <property type="match status" value="1"/>
</dbReference>
<dbReference type="GO" id="GO:0016829">
    <property type="term" value="F:lyase activity"/>
    <property type="evidence" value="ECO:0007669"/>
    <property type="project" value="UniProtKB-KW"/>
</dbReference>
<dbReference type="EC" id="4.2.3.153" evidence="2"/>
<comment type="catalytic activity">
    <reaction evidence="6">
        <text>2 D-glyceraldehyde 3-phosphate = 4-(hydroxymethyl)-2-furancarboxaldehyde phosphate + phosphate + 2 H2O</text>
        <dbReference type="Rhea" id="RHEA:43536"/>
        <dbReference type="ChEBI" id="CHEBI:15377"/>
        <dbReference type="ChEBI" id="CHEBI:43474"/>
        <dbReference type="ChEBI" id="CHEBI:59776"/>
        <dbReference type="ChEBI" id="CHEBI:83407"/>
        <dbReference type="EC" id="4.2.3.153"/>
    </reaction>
</comment>
<reference evidence="8" key="1">
    <citation type="submission" date="2022-08" db="EMBL/GenBank/DDBJ databases">
        <authorList>
            <person name="Li F."/>
        </authorList>
    </citation>
    <scope>NUCLEOTIDE SEQUENCE</scope>
    <source>
        <strain evidence="8">MQZ15Z-1</strain>
    </source>
</reference>
<evidence type="ECO:0000256" key="7">
    <source>
        <dbReference type="PIRSR" id="PIRSR015957-1"/>
    </source>
</evidence>
<dbReference type="Pfam" id="PF04476">
    <property type="entry name" value="4HFCP_synth"/>
    <property type="match status" value="1"/>
</dbReference>
<feature type="active site" description="Proton acceptor" evidence="7">
    <location>
        <position position="101"/>
    </location>
</feature>
<organism evidence="8 9">
    <name type="scientific">Ancylobacter mangrovi</name>
    <dbReference type="NCBI Taxonomy" id="2972472"/>
    <lineage>
        <taxon>Bacteria</taxon>
        <taxon>Pseudomonadati</taxon>
        <taxon>Pseudomonadota</taxon>
        <taxon>Alphaproteobacteria</taxon>
        <taxon>Hyphomicrobiales</taxon>
        <taxon>Xanthobacteraceae</taxon>
        <taxon>Ancylobacter</taxon>
    </lineage>
</organism>
<evidence type="ECO:0000256" key="2">
    <source>
        <dbReference type="ARBA" id="ARBA00012553"/>
    </source>
</evidence>
<feature type="active site" description="Schiff-base intermediate with substrate" evidence="7">
    <location>
        <position position="33"/>
    </location>
</feature>
<proteinExistence type="predicted"/>
<dbReference type="AlphaFoldDB" id="A0A9X2PB48"/>
<dbReference type="RefSeq" id="WP_258731078.1">
    <property type="nucleotide sequence ID" value="NZ_JANTHZ010000001.1"/>
</dbReference>
<dbReference type="InterPro" id="IPR007565">
    <property type="entry name" value="4HFCP_synth"/>
</dbReference>
<comment type="caution">
    <text evidence="8">The sequence shown here is derived from an EMBL/GenBank/DDBJ whole genome shotgun (WGS) entry which is preliminary data.</text>
</comment>
<sequence length="245" mass="25292">MTGASSPGLLASVADLHEMELARVGGADIVDLKQPAFGALGAWSSEALTAAVMLWNAWDEQQAPGARRPMLSATAGDQPMVPALLRAAAERVAGTGVPIVKVGLFASKHTNECIEALAPLAGRCWVIGVLFADQEPDFGTLAALSRAGFTGVMIDTADKASGRLTDHLDALTLGQFIAEARRHGLMTGLAGSLIAEDIGVLTAAGPDYLGFRGALCEGGRTGRLDPARLADLRARLKAHSGTARG</sequence>
<comment type="function">
    <text evidence="1">Catalyzes the formation of 4-(hydroxymethyl)-2-furancarboxaldehyde phosphate (4-HFC-P) from two molecules of glyceraldehyde-3-P (GA-3-P).</text>
</comment>
<keyword evidence="9" id="KW-1185">Reference proteome</keyword>
<keyword evidence="3" id="KW-0456">Lyase</keyword>
<evidence type="ECO:0000313" key="9">
    <source>
        <dbReference type="Proteomes" id="UP001151088"/>
    </source>
</evidence>
<keyword evidence="4" id="KW-0704">Schiff base</keyword>
<evidence type="ECO:0000256" key="3">
    <source>
        <dbReference type="ARBA" id="ARBA00023239"/>
    </source>
</evidence>